<feature type="coiled-coil region" evidence="1">
    <location>
        <begin position="569"/>
        <end position="617"/>
    </location>
</feature>
<evidence type="ECO:0000256" key="1">
    <source>
        <dbReference type="SAM" id="Coils"/>
    </source>
</evidence>
<name>A0A1V9ZR68_ACHHY</name>
<dbReference type="OrthoDB" id="77195at2759"/>
<proteinExistence type="predicted"/>
<keyword evidence="1" id="KW-0175">Coiled coil</keyword>
<dbReference type="AlphaFoldDB" id="A0A1V9ZR68"/>
<evidence type="ECO:0000256" key="2">
    <source>
        <dbReference type="SAM" id="MobiDB-lite"/>
    </source>
</evidence>
<dbReference type="Proteomes" id="UP000243579">
    <property type="component" value="Unassembled WGS sequence"/>
</dbReference>
<comment type="caution">
    <text evidence="3">The sequence shown here is derived from an EMBL/GenBank/DDBJ whole genome shotgun (WGS) entry which is preliminary data.</text>
</comment>
<gene>
    <name evidence="3" type="ORF">ACHHYP_03428</name>
</gene>
<feature type="coiled-coil region" evidence="1">
    <location>
        <begin position="445"/>
        <end position="519"/>
    </location>
</feature>
<feature type="region of interest" description="Disordered" evidence="2">
    <location>
        <begin position="309"/>
        <end position="345"/>
    </location>
</feature>
<dbReference type="EMBL" id="JNBR01000030">
    <property type="protein sequence ID" value="OQS00518.1"/>
    <property type="molecule type" value="Genomic_DNA"/>
</dbReference>
<accession>A0A1V9ZR68</accession>
<keyword evidence="4" id="KW-1185">Reference proteome</keyword>
<reference evidence="3 4" key="1">
    <citation type="journal article" date="2014" name="Genome Biol. Evol.">
        <title>The secreted proteins of Achlya hypogyna and Thraustotheca clavata identify the ancestral oomycete secretome and reveal gene acquisitions by horizontal gene transfer.</title>
        <authorList>
            <person name="Misner I."/>
            <person name="Blouin N."/>
            <person name="Leonard G."/>
            <person name="Richards T.A."/>
            <person name="Lane C.E."/>
        </authorList>
    </citation>
    <scope>NUCLEOTIDE SEQUENCE [LARGE SCALE GENOMIC DNA]</scope>
    <source>
        <strain evidence="3 4">ATCC 48635</strain>
    </source>
</reference>
<sequence length="774" mass="86698">MDFRDEHLTTTHDGRDHAASPAEQRRLAEEAAYERQLEAVMAISLAEQAQRERIERQASMDEDARRADEDVALEAFKKQVEEKRRLREEAQALHEQKVLDAVLKASLVEFNERTRIEHTADDEERLRSTSLETQQQQIAAMKAAAQRSKTTAVQNVLDLKKKAHDAKEQARRAVEEYQNKVQEGQNKLLALAQLEKERDHQALLEAAKQRQEEAAAKRLEAERRAQEAIERAQLMREKALQAAKLARQTSRAAIESSIEQEEATRALTYELKLNALGAEKDEAARVRLEKEAAAQEKLQRAMALSEQAAAASAKLSRGTSKRSEPRPVETDSEDDGDVARSGCKAKQSYRVDATAKTHPTAVFKDDGSTVCVEHRKHHLNGASVTKPHDGPYLEPTNAAATHYRCEKQATLAAKISDAQAAIARADDVARHRIEATGTAAEMALKDEEEKELAAFRAQLEATRAKRREAAEAHDQKVLEAVLAASLFEYTETQRIEKQLADAEAEIERTRQLHIAEQERARERSASLKQAALEAVAASQAKARQLTEAATQAVHAYQETEMHRQEALAAHSEQAAERDLQAQLQALRDRQEAATFRRQESERAAAAAMARAQALRDEAIAKAKHVRELSKHKVTVELDQEAQLRELQYEAQRQALQRDKELATQRRVEREQAAAQAQARAEQLRRDAIAKAKELRQLSKSHVQVQLQREDSVREHSYTSQLGALQADKEAATARRIEAERRAADALARAQALQAQVPATSTFGQLQAPRMARDE</sequence>
<feature type="coiled-coil region" evidence="1">
    <location>
        <begin position="156"/>
        <end position="242"/>
    </location>
</feature>
<organism evidence="3 4">
    <name type="scientific">Achlya hypogyna</name>
    <name type="common">Oomycete</name>
    <name type="synonym">Protoachlya hypogyna</name>
    <dbReference type="NCBI Taxonomy" id="1202772"/>
    <lineage>
        <taxon>Eukaryota</taxon>
        <taxon>Sar</taxon>
        <taxon>Stramenopiles</taxon>
        <taxon>Oomycota</taxon>
        <taxon>Saprolegniomycetes</taxon>
        <taxon>Saprolegniales</taxon>
        <taxon>Achlyaceae</taxon>
        <taxon>Achlya</taxon>
    </lineage>
</organism>
<protein>
    <submittedName>
        <fullName evidence="3">Uncharacterized protein</fullName>
    </submittedName>
</protein>
<evidence type="ECO:0000313" key="4">
    <source>
        <dbReference type="Proteomes" id="UP000243579"/>
    </source>
</evidence>
<feature type="coiled-coil region" evidence="1">
    <location>
        <begin position="645"/>
        <end position="755"/>
    </location>
</feature>
<feature type="region of interest" description="Disordered" evidence="2">
    <location>
        <begin position="1"/>
        <end position="28"/>
    </location>
</feature>
<evidence type="ECO:0000313" key="3">
    <source>
        <dbReference type="EMBL" id="OQS00518.1"/>
    </source>
</evidence>